<dbReference type="SUPFAM" id="SSF161084">
    <property type="entry name" value="MAPEG domain-like"/>
    <property type="match status" value="1"/>
</dbReference>
<comment type="pathway">
    <text evidence="14">Lipid metabolism; leukotriene C4 biosynthesis.</text>
</comment>
<keyword evidence="3" id="KW-0808">Transferase</keyword>
<evidence type="ECO:0000313" key="25">
    <source>
        <dbReference type="RefSeq" id="XP_013396792.1"/>
    </source>
</evidence>
<evidence type="ECO:0000256" key="12">
    <source>
        <dbReference type="ARBA" id="ARBA00023239"/>
    </source>
</evidence>
<protein>
    <recommendedName>
        <fullName evidence="20">Glutathione S-transferase 3, mitochondrial</fullName>
        <ecNumber evidence="16">4.4.1.20</ecNumber>
    </recommendedName>
    <alternativeName>
        <fullName evidence="21">Glutathione peroxidase MGST3</fullName>
    </alternativeName>
    <alternativeName>
        <fullName evidence="22">LTC4 synthase MGST3</fullName>
    </alternativeName>
</protein>
<dbReference type="KEGG" id="lak:106163676"/>
<evidence type="ECO:0000256" key="7">
    <source>
        <dbReference type="ARBA" id="ARBA00023002"/>
    </source>
</evidence>
<dbReference type="AlphaFoldDB" id="A0A1S3IF73"/>
<keyword evidence="8" id="KW-0443">Lipid metabolism</keyword>
<dbReference type="InterPro" id="IPR023352">
    <property type="entry name" value="MAPEG-like_dom_sf"/>
</dbReference>
<comment type="catalytic activity">
    <reaction evidence="17">
        <text>(5S)-hydroperoxy-(6E,8Z,11Z,14Z)-eicosatetraenoate + 2 glutathione = (5S)-hydroxy-(6E,8Z,11Z,14Z)-eicosatetraenoate + glutathione disulfide + H2O</text>
        <dbReference type="Rhea" id="RHEA:48620"/>
        <dbReference type="ChEBI" id="CHEBI:15377"/>
        <dbReference type="ChEBI" id="CHEBI:57450"/>
        <dbReference type="ChEBI" id="CHEBI:57925"/>
        <dbReference type="ChEBI" id="CHEBI:58297"/>
        <dbReference type="ChEBI" id="CHEBI:90632"/>
    </reaction>
    <physiologicalReaction direction="left-to-right" evidence="17">
        <dbReference type="Rhea" id="RHEA:48621"/>
    </physiologicalReaction>
</comment>
<dbReference type="Proteomes" id="UP000085678">
    <property type="component" value="Unplaced"/>
</dbReference>
<keyword evidence="7" id="KW-0560">Oxidoreductase</keyword>
<evidence type="ECO:0000256" key="22">
    <source>
        <dbReference type="ARBA" id="ARBA00076908"/>
    </source>
</evidence>
<dbReference type="RefSeq" id="XP_013396792.1">
    <property type="nucleotide sequence ID" value="XM_013541338.1"/>
</dbReference>
<evidence type="ECO:0000256" key="14">
    <source>
        <dbReference type="ARBA" id="ARBA00037884"/>
    </source>
</evidence>
<keyword evidence="5" id="KW-1000">Mitochondrion outer membrane</keyword>
<comment type="catalytic activity">
    <reaction evidence="19">
        <text>15-deoxy-Delta(12,14)-prostaglandin J2 + glutathione = 15-deoxy-Delta(12,14)-prostaglandin J2-S-(R)-glutathione</text>
        <dbReference type="Rhea" id="RHEA:75963"/>
        <dbReference type="ChEBI" id="CHEBI:57925"/>
        <dbReference type="ChEBI" id="CHEBI:85236"/>
        <dbReference type="ChEBI" id="CHEBI:194498"/>
    </reaction>
    <physiologicalReaction direction="left-to-right" evidence="19">
        <dbReference type="Rhea" id="RHEA:75964"/>
    </physiologicalReaction>
</comment>
<keyword evidence="6 23" id="KW-1133">Transmembrane helix</keyword>
<evidence type="ECO:0000256" key="21">
    <source>
        <dbReference type="ARBA" id="ARBA00075145"/>
    </source>
</evidence>
<evidence type="ECO:0000256" key="5">
    <source>
        <dbReference type="ARBA" id="ARBA00022787"/>
    </source>
</evidence>
<dbReference type="GeneID" id="106163676"/>
<keyword evidence="10 23" id="KW-0472">Membrane</keyword>
<evidence type="ECO:0000256" key="4">
    <source>
        <dbReference type="ARBA" id="ARBA00022692"/>
    </source>
</evidence>
<evidence type="ECO:0000256" key="10">
    <source>
        <dbReference type="ARBA" id="ARBA00023136"/>
    </source>
</evidence>
<keyword evidence="11" id="KW-0564">Palmitate</keyword>
<comment type="subcellular location">
    <subcellularLocation>
        <location evidence="1">Mitochondrion outer membrane</location>
        <topology evidence="1">Multi-pass membrane protein</topology>
    </subcellularLocation>
</comment>
<keyword evidence="9" id="KW-0496">Mitochondrion</keyword>
<dbReference type="RefSeq" id="XP_013396793.1">
    <property type="nucleotide sequence ID" value="XM_013541339.1"/>
</dbReference>
<evidence type="ECO:0000256" key="19">
    <source>
        <dbReference type="ARBA" id="ARBA00051411"/>
    </source>
</evidence>
<evidence type="ECO:0000256" key="3">
    <source>
        <dbReference type="ARBA" id="ARBA00022679"/>
    </source>
</evidence>
<evidence type="ECO:0000256" key="6">
    <source>
        <dbReference type="ARBA" id="ARBA00022989"/>
    </source>
</evidence>
<name>A0A1S3IF73_LINAN</name>
<evidence type="ECO:0000256" key="17">
    <source>
        <dbReference type="ARBA" id="ARBA00043664"/>
    </source>
</evidence>
<comment type="catalytic activity">
    <reaction evidence="18">
        <text>leukotriene C4 = leukotriene A4 + glutathione</text>
        <dbReference type="Rhea" id="RHEA:17617"/>
        <dbReference type="ChEBI" id="CHEBI:57463"/>
        <dbReference type="ChEBI" id="CHEBI:57925"/>
        <dbReference type="ChEBI" id="CHEBI:57973"/>
        <dbReference type="EC" id="4.4.1.20"/>
    </reaction>
    <physiologicalReaction direction="right-to-left" evidence="18">
        <dbReference type="Rhea" id="RHEA:17619"/>
    </physiologicalReaction>
</comment>
<dbReference type="InterPro" id="IPR001129">
    <property type="entry name" value="Membr-assoc_MAPEG"/>
</dbReference>
<keyword evidence="4 23" id="KW-0812">Transmembrane</keyword>
<reference evidence="25 26" key="1">
    <citation type="submission" date="2025-04" db="UniProtKB">
        <authorList>
            <consortium name="RefSeq"/>
        </authorList>
    </citation>
    <scope>IDENTIFICATION</scope>
    <source>
        <tissue evidence="25 26">Gonads</tissue>
    </source>
</reference>
<dbReference type="GO" id="GO:0005635">
    <property type="term" value="C:nuclear envelope"/>
    <property type="evidence" value="ECO:0007669"/>
    <property type="project" value="TreeGrafter"/>
</dbReference>
<evidence type="ECO:0000256" key="16">
    <source>
        <dbReference type="ARBA" id="ARBA00039056"/>
    </source>
</evidence>
<evidence type="ECO:0000256" key="9">
    <source>
        <dbReference type="ARBA" id="ARBA00023128"/>
    </source>
</evidence>
<keyword evidence="12" id="KW-0456">Lyase</keyword>
<accession>A0A1S3IF73</accession>
<evidence type="ECO:0000313" key="26">
    <source>
        <dbReference type="RefSeq" id="XP_013396793.1"/>
    </source>
</evidence>
<dbReference type="GO" id="GO:0004364">
    <property type="term" value="F:glutathione transferase activity"/>
    <property type="evidence" value="ECO:0007669"/>
    <property type="project" value="TreeGrafter"/>
</dbReference>
<comment type="similarity">
    <text evidence="2">Belongs to the MAPEG family.</text>
</comment>
<comment type="pathway">
    <text evidence="15">Lipid metabolism; arachidonate metabolism.</text>
</comment>
<dbReference type="Pfam" id="PF01124">
    <property type="entry name" value="MAPEG"/>
    <property type="match status" value="1"/>
</dbReference>
<keyword evidence="24" id="KW-1185">Reference proteome</keyword>
<evidence type="ECO:0000256" key="20">
    <source>
        <dbReference type="ARBA" id="ARBA00069748"/>
    </source>
</evidence>
<evidence type="ECO:0000256" key="11">
    <source>
        <dbReference type="ARBA" id="ARBA00023139"/>
    </source>
</evidence>
<gene>
    <name evidence="25 26" type="primary">LOC106163676</name>
</gene>
<dbReference type="EC" id="4.4.1.20" evidence="16"/>
<dbReference type="GO" id="GO:0006629">
    <property type="term" value="P:lipid metabolic process"/>
    <property type="evidence" value="ECO:0007669"/>
    <property type="project" value="UniProtKB-KW"/>
</dbReference>
<evidence type="ECO:0000256" key="2">
    <source>
        <dbReference type="ARBA" id="ARBA00010459"/>
    </source>
</evidence>
<evidence type="ECO:0000256" key="8">
    <source>
        <dbReference type="ARBA" id="ARBA00023098"/>
    </source>
</evidence>
<evidence type="ECO:0000256" key="23">
    <source>
        <dbReference type="SAM" id="Phobius"/>
    </source>
</evidence>
<keyword evidence="13" id="KW-0449">Lipoprotein</keyword>
<dbReference type="GO" id="GO:0005741">
    <property type="term" value="C:mitochondrial outer membrane"/>
    <property type="evidence" value="ECO:0007669"/>
    <property type="project" value="UniProtKB-SubCell"/>
</dbReference>
<organism evidence="24 26">
    <name type="scientific">Lingula anatina</name>
    <name type="common">Brachiopod</name>
    <name type="synonym">Lingula unguis</name>
    <dbReference type="NCBI Taxonomy" id="7574"/>
    <lineage>
        <taxon>Eukaryota</taxon>
        <taxon>Metazoa</taxon>
        <taxon>Spiralia</taxon>
        <taxon>Lophotrochozoa</taxon>
        <taxon>Brachiopoda</taxon>
        <taxon>Linguliformea</taxon>
        <taxon>Lingulata</taxon>
        <taxon>Lingulida</taxon>
        <taxon>Linguloidea</taxon>
        <taxon>Lingulidae</taxon>
        <taxon>Lingula</taxon>
    </lineage>
</organism>
<dbReference type="PANTHER" id="PTHR10250:SF26">
    <property type="entry name" value="GLUTATHIONE S-TRANSFERASE 3, MITOCHONDRIAL"/>
    <property type="match status" value="1"/>
</dbReference>
<evidence type="ECO:0000256" key="1">
    <source>
        <dbReference type="ARBA" id="ARBA00004374"/>
    </source>
</evidence>
<dbReference type="Gene3D" id="1.20.120.550">
    <property type="entry name" value="Membrane associated eicosanoid/glutathione metabolism-like domain"/>
    <property type="match status" value="1"/>
</dbReference>
<dbReference type="GO" id="GO:0006691">
    <property type="term" value="P:leukotriene metabolic process"/>
    <property type="evidence" value="ECO:0007669"/>
    <property type="project" value="UniProtKB-ARBA"/>
</dbReference>
<feature type="transmembrane region" description="Helical" evidence="23">
    <location>
        <begin position="121"/>
        <end position="141"/>
    </location>
</feature>
<evidence type="ECO:0000256" key="13">
    <source>
        <dbReference type="ARBA" id="ARBA00023288"/>
    </source>
</evidence>
<proteinExistence type="inferred from homology"/>
<dbReference type="InterPro" id="IPR050997">
    <property type="entry name" value="MAPEG"/>
</dbReference>
<sequence length="152" mass="17095">MSLSKVLPEDYGLVVMTGAGSIFVNMWHAMNVANARKKFEVPYPLTYSPVNNGENQFNCIQRSHQNFLENYPPFLMLLFLGGLQYPKISAGMGTVYLVGRIVYALGYNTGDPTKRVAGERIYGFPLLILIGNTLSLGYHLIHEQGFNWPFKN</sequence>
<dbReference type="GO" id="GO:0004464">
    <property type="term" value="F:leukotriene-C4 synthase activity"/>
    <property type="evidence" value="ECO:0007669"/>
    <property type="project" value="UniProtKB-EC"/>
</dbReference>
<dbReference type="GO" id="GO:0004602">
    <property type="term" value="F:glutathione peroxidase activity"/>
    <property type="evidence" value="ECO:0007669"/>
    <property type="project" value="TreeGrafter"/>
</dbReference>
<evidence type="ECO:0000256" key="15">
    <source>
        <dbReference type="ARBA" id="ARBA00037916"/>
    </source>
</evidence>
<dbReference type="GO" id="GO:0005783">
    <property type="term" value="C:endoplasmic reticulum"/>
    <property type="evidence" value="ECO:0007669"/>
    <property type="project" value="TreeGrafter"/>
</dbReference>
<dbReference type="STRING" id="7574.A0A1S3IF73"/>
<evidence type="ECO:0000256" key="18">
    <source>
        <dbReference type="ARBA" id="ARBA00049298"/>
    </source>
</evidence>
<dbReference type="PANTHER" id="PTHR10250">
    <property type="entry name" value="MICROSOMAL GLUTATHIONE S-TRANSFERASE"/>
    <property type="match status" value="1"/>
</dbReference>
<dbReference type="FunFam" id="1.20.120.550:FF:000004">
    <property type="entry name" value="Microsomal glutathione S-transferase 3"/>
    <property type="match status" value="1"/>
</dbReference>
<dbReference type="OrthoDB" id="410651at2759"/>
<feature type="transmembrane region" description="Helical" evidence="23">
    <location>
        <begin position="12"/>
        <end position="30"/>
    </location>
</feature>
<evidence type="ECO:0000313" key="24">
    <source>
        <dbReference type="Proteomes" id="UP000085678"/>
    </source>
</evidence>